<keyword evidence="2" id="KW-1185">Reference proteome</keyword>
<name>A0A140FVY4_PSEPK</name>
<dbReference type="RefSeq" id="WP_019439077.1">
    <property type="nucleotide sequence ID" value="NC_002947.4"/>
</dbReference>
<dbReference type="Proteomes" id="UP000000556">
    <property type="component" value="Chromosome"/>
</dbReference>
<reference evidence="1 2" key="1">
    <citation type="journal article" date="2002" name="Environ. Microbiol.">
        <title>Complete genome sequence and comparative analysis of the metabolically versatile Pseudomonas putida KT2440.</title>
        <authorList>
            <person name="Nelson K.E."/>
            <person name="Weinel C."/>
            <person name="Paulsen I.T."/>
            <person name="Dodson R.J."/>
            <person name="Hilbert H."/>
            <person name="Martins dos Santos V.A."/>
            <person name="Fouts D.E."/>
            <person name="Gill S.R."/>
            <person name="Pop M."/>
            <person name="Holmes M."/>
            <person name="Brinkac L."/>
            <person name="Beanan M."/>
            <person name="DeBoy R.T."/>
            <person name="Daugherty S."/>
            <person name="Kolonay J."/>
            <person name="Madupu R."/>
            <person name="Nelson W."/>
            <person name="White O."/>
            <person name="Peterson J."/>
            <person name="Khouri H."/>
            <person name="Hance I."/>
            <person name="Chris Lee P."/>
            <person name="Holtzapple E."/>
            <person name="Scanlan D."/>
            <person name="Tran K."/>
            <person name="Moazzez A."/>
            <person name="Utterback T."/>
            <person name="Rizzo M."/>
            <person name="Lee K."/>
            <person name="Kosack D."/>
            <person name="Moestl D."/>
            <person name="Wedler H."/>
            <person name="Lauber J."/>
            <person name="Stjepandic D."/>
            <person name="Hoheisel J."/>
            <person name="Straetz M."/>
            <person name="Heim S."/>
            <person name="Kiewitz C."/>
            <person name="Eisen J.A."/>
            <person name="Timmis K.N."/>
            <person name="Dusterhoft A."/>
            <person name="Tummler B."/>
            <person name="Fraser C.M."/>
        </authorList>
    </citation>
    <scope>NUCLEOTIDE SEQUENCE [LARGE SCALE GENOMIC DNA]</scope>
    <source>
        <strain evidence="2">ATCC 47054 / DSM 6125 / CFBP 8728 / NCIMB 11950 / KT2440</strain>
    </source>
</reference>
<dbReference type="OrthoDB" id="6922549at2"/>
<evidence type="ECO:0000313" key="1">
    <source>
        <dbReference type="EMBL" id="AMM02767.1"/>
    </source>
</evidence>
<accession>A0A140FVY4</accession>
<dbReference type="KEGG" id="ppu:PP_5440"/>
<sequence length="75" mass="8612">MKHFYLVTLYGYTDDGRVYYPTGFAGCDEQRITKADIAAIIEKGKQHGHLQLHSISYMGHMTEDAFNHLRSMSDE</sequence>
<reference evidence="1 2" key="2">
    <citation type="journal article" date="2016" name="Environ. Microbiol.">
        <title>The revisited genome of Pseudomonas putida KT2440 enlightens its value as a robust metabolic chassis.</title>
        <authorList>
            <person name="Belda E."/>
            <person name="van Heck R.G."/>
            <person name="Lopez-Sanchez M.J."/>
            <person name="Cruveiller S."/>
            <person name="Barbe V."/>
            <person name="Fraser C."/>
            <person name="Klenk H.P."/>
            <person name="Petersen J."/>
            <person name="Morgat A."/>
            <person name="Nikel P.I."/>
            <person name="Vallenet D."/>
            <person name="Rouy Z."/>
            <person name="Sekowska A."/>
            <person name="Martins Dos Santos V.A."/>
            <person name="de Lorenzo V."/>
            <person name="Danchin A."/>
            <person name="Medigue C."/>
        </authorList>
    </citation>
    <scope>NUCLEOTIDE SEQUENCE [LARGE SCALE GENOMIC DNA]</scope>
    <source>
        <strain evidence="2">ATCC 47054 / DSM 6125 / CFBP 8728 / NCIMB 11950 / KT2440</strain>
    </source>
</reference>
<dbReference type="GeneID" id="83677556"/>
<protein>
    <submittedName>
        <fullName evidence="1">Uncharacterized protein</fullName>
    </submittedName>
</protein>
<dbReference type="AlphaFoldDB" id="A0A140FVY4"/>
<dbReference type="BioCyc" id="PPUT160488:G1G01-314-MONOMER"/>
<proteinExistence type="predicted"/>
<gene>
    <name evidence="1" type="ordered locus">PP_5440</name>
</gene>
<dbReference type="EMBL" id="AE015451">
    <property type="protein sequence ID" value="AMM02767.1"/>
    <property type="molecule type" value="Genomic_DNA"/>
</dbReference>
<evidence type="ECO:0000313" key="2">
    <source>
        <dbReference type="Proteomes" id="UP000000556"/>
    </source>
</evidence>
<organism evidence="1 2">
    <name type="scientific">Pseudomonas putida (strain ATCC 47054 / DSM 6125 / CFBP 8728 / NCIMB 11950 / KT2440)</name>
    <dbReference type="NCBI Taxonomy" id="160488"/>
    <lineage>
        <taxon>Bacteria</taxon>
        <taxon>Pseudomonadati</taxon>
        <taxon>Pseudomonadota</taxon>
        <taxon>Gammaproteobacteria</taxon>
        <taxon>Pseudomonadales</taxon>
        <taxon>Pseudomonadaceae</taxon>
        <taxon>Pseudomonas</taxon>
    </lineage>
</organism>